<sequence>MGCSLTTDPQLEDWHIICLPSSGSSTNPEEPQSPNTLCERLASSVCHDRARYVRCNHSEILDLVAWLVWQKYEPINVPRQPSWNLMDDESAYGSLSEQETTVCKHSLLTLLETRSTDQIYIALLTIYVVSHSFRRLSASELTAAVQSTVRFKSARMVQLESNTLQWSAEGQLLELCGPILKSDADGNVTFAEPSMKKFILTVQLLGLEHGHGTMTQMCFEQIQRLGTMFIVRPWTRFREWFKSSNDWPLLNYVANYWWCHYRLVAGARTDLSVELLHMIHMALAGKELDQIPILLQRRIIGIQYNICQIYDLPELAAILRNMGASEPWPSTTFPSQDQWRHMRPTYGISMPTQICPGYEPTVADLFDAPSILCIRRDYTAAINAELSALHLGVQEDLCISPVRETDFCPPLLEHEHPHAHDWEKIDVQELGWQPTLSSEDWEFVRHENISENV</sequence>
<name>A0AAN8IKL7_9EURO</name>
<accession>A0AAN8IKL7</accession>
<dbReference type="Proteomes" id="UP001316803">
    <property type="component" value="Unassembled WGS sequence"/>
</dbReference>
<protein>
    <submittedName>
        <fullName evidence="1">Uncharacterized protein</fullName>
    </submittedName>
</protein>
<proteinExistence type="predicted"/>
<gene>
    <name evidence="1" type="ORF">OHC33_007725</name>
</gene>
<keyword evidence="2" id="KW-1185">Reference proteome</keyword>
<comment type="caution">
    <text evidence="1">The sequence shown here is derived from an EMBL/GenBank/DDBJ whole genome shotgun (WGS) entry which is preliminary data.</text>
</comment>
<evidence type="ECO:0000313" key="2">
    <source>
        <dbReference type="Proteomes" id="UP001316803"/>
    </source>
</evidence>
<reference evidence="1 2" key="1">
    <citation type="submission" date="2022-12" db="EMBL/GenBank/DDBJ databases">
        <title>Genomic features and morphological characterization of a novel Knufia sp. strain isolated from spacecraft assembly facility.</title>
        <authorList>
            <person name="Teixeira M."/>
            <person name="Chander A.M."/>
            <person name="Stajich J.E."/>
            <person name="Venkateswaran K."/>
        </authorList>
    </citation>
    <scope>NUCLEOTIDE SEQUENCE [LARGE SCALE GENOMIC DNA]</scope>
    <source>
        <strain evidence="1 2">FJI-L2-BK-P2</strain>
    </source>
</reference>
<evidence type="ECO:0000313" key="1">
    <source>
        <dbReference type="EMBL" id="KAK5951307.1"/>
    </source>
</evidence>
<organism evidence="1 2">
    <name type="scientific">Knufia fluminis</name>
    <dbReference type="NCBI Taxonomy" id="191047"/>
    <lineage>
        <taxon>Eukaryota</taxon>
        <taxon>Fungi</taxon>
        <taxon>Dikarya</taxon>
        <taxon>Ascomycota</taxon>
        <taxon>Pezizomycotina</taxon>
        <taxon>Eurotiomycetes</taxon>
        <taxon>Chaetothyriomycetidae</taxon>
        <taxon>Chaetothyriales</taxon>
        <taxon>Trichomeriaceae</taxon>
        <taxon>Knufia</taxon>
    </lineage>
</organism>
<dbReference type="EMBL" id="JAKLMC020000021">
    <property type="protein sequence ID" value="KAK5951307.1"/>
    <property type="molecule type" value="Genomic_DNA"/>
</dbReference>
<dbReference type="AlphaFoldDB" id="A0AAN8IKL7"/>